<dbReference type="SUPFAM" id="SSF48403">
    <property type="entry name" value="Ankyrin repeat"/>
    <property type="match status" value="1"/>
</dbReference>
<accession>A0AA85A5Y4</accession>
<feature type="region of interest" description="Disordered" evidence="4">
    <location>
        <begin position="369"/>
        <end position="417"/>
    </location>
</feature>
<feature type="repeat" description="ANK" evidence="3">
    <location>
        <begin position="131"/>
        <end position="163"/>
    </location>
</feature>
<dbReference type="PANTHER" id="PTHR24198:SF165">
    <property type="entry name" value="ANKYRIN REPEAT-CONTAINING PROTEIN-RELATED"/>
    <property type="match status" value="1"/>
</dbReference>
<reference evidence="6" key="1">
    <citation type="submission" date="2023-11" db="UniProtKB">
        <authorList>
            <consortium name="WormBaseParasite"/>
        </authorList>
    </citation>
    <scope>IDENTIFICATION</scope>
</reference>
<dbReference type="WBParaSite" id="SMRG1_66530.1">
    <property type="protein sequence ID" value="SMRG1_66530.1"/>
    <property type="gene ID" value="SMRG1_66530"/>
</dbReference>
<keyword evidence="1" id="KW-0677">Repeat</keyword>
<dbReference type="PANTHER" id="PTHR24198">
    <property type="entry name" value="ANKYRIN REPEAT AND PROTEIN KINASE DOMAIN-CONTAINING PROTEIN"/>
    <property type="match status" value="1"/>
</dbReference>
<feature type="compositionally biased region" description="Polar residues" evidence="4">
    <location>
        <begin position="369"/>
        <end position="415"/>
    </location>
</feature>
<name>A0AA85A5Y4_9TREM</name>
<evidence type="ECO:0000256" key="1">
    <source>
        <dbReference type="ARBA" id="ARBA00022737"/>
    </source>
</evidence>
<evidence type="ECO:0000256" key="4">
    <source>
        <dbReference type="SAM" id="MobiDB-lite"/>
    </source>
</evidence>
<feature type="compositionally biased region" description="Low complexity" evidence="4">
    <location>
        <begin position="583"/>
        <end position="594"/>
    </location>
</feature>
<sequence length="707" mass="81052">MNDRSKLEDSLKVILQQLKFFSPTIPNDSIFAELRDSINYVVLQSKKCLKFTDSSLVKCKREISTPCSDIDTPHIPKDFCSLCLPYDHFYTGLLPDDPNGKDIQKLKDGEIDEIVFKLKQNELTRNFVRSGKKTSLHYAAYWGSQTCVQTLILQGSDLTARDEYGLTPIIWACQSDRLGNLVILLKAAKIRSIPEKQWMYDSSGYHLIHHTLMKDDRLKCLEYLSNSEYGLNVDSEGQNALHHAAMKGFLNACKIILQYKPNAILLNQFNSENRTPLHLATINGHGNIVNLLLSHKANPHLRDKNNYSSYQYAIMKRLHFCLLIYERYNVGKEKQQNEKHSLNENLINELTTFRPINPQFSHYQDFNLNTCQDSDSQTKSPPSSIPDTRSVVPVNNKQISQSTKQAHNSSSSLNDSIRKKITNNLSVESNNDKNIVNKDIHPTLNHVSPRMSFKDQLTEIKSIINNEDYKMKNNFTIKHKLLPTDKRVNRINNHSKVSSKRINQQIDKIQNSTVKLRNHIQSSLSSSSSDHSDIDSKRNNESNECLIPRRYNNHSINNNGNVINATYNNNKINSKDVDKLKNSDSSSVSDINSVPDNERILMPTPRKTSCPNEINQNSLKSGLYHPRLLKRGQVNNMPQEKSINYIHKIDVNKLNDFDTEYENEIIPFNMKIINKQTINSSRLNKTRLFKNLLTPSLNSVKTNNINK</sequence>
<dbReference type="Proteomes" id="UP000050790">
    <property type="component" value="Unassembled WGS sequence"/>
</dbReference>
<proteinExistence type="predicted"/>
<dbReference type="PROSITE" id="PS50297">
    <property type="entry name" value="ANK_REP_REGION"/>
    <property type="match status" value="2"/>
</dbReference>
<protein>
    <recommendedName>
        <fullName evidence="7">Synphilin-1 alpha-Synuclein-binding domain-containing protein</fullName>
    </recommendedName>
</protein>
<evidence type="ECO:0000256" key="3">
    <source>
        <dbReference type="PROSITE-ProRule" id="PRU00023"/>
    </source>
</evidence>
<evidence type="ECO:0000256" key="2">
    <source>
        <dbReference type="ARBA" id="ARBA00023043"/>
    </source>
</evidence>
<feature type="compositionally biased region" description="Basic and acidic residues" evidence="4">
    <location>
        <begin position="530"/>
        <end position="541"/>
    </location>
</feature>
<dbReference type="InterPro" id="IPR002110">
    <property type="entry name" value="Ankyrin_rpt"/>
</dbReference>
<feature type="region of interest" description="Disordered" evidence="4">
    <location>
        <begin position="517"/>
        <end position="545"/>
    </location>
</feature>
<dbReference type="AlphaFoldDB" id="A0AA85A5Y4"/>
<dbReference type="Pfam" id="PF12796">
    <property type="entry name" value="Ank_2"/>
    <property type="match status" value="2"/>
</dbReference>
<dbReference type="PROSITE" id="PS50088">
    <property type="entry name" value="ANK_REPEAT"/>
    <property type="match status" value="2"/>
</dbReference>
<organism evidence="5 6">
    <name type="scientific">Schistosoma margrebowiei</name>
    <dbReference type="NCBI Taxonomy" id="48269"/>
    <lineage>
        <taxon>Eukaryota</taxon>
        <taxon>Metazoa</taxon>
        <taxon>Spiralia</taxon>
        <taxon>Lophotrochozoa</taxon>
        <taxon>Platyhelminthes</taxon>
        <taxon>Trematoda</taxon>
        <taxon>Digenea</taxon>
        <taxon>Strigeidida</taxon>
        <taxon>Schistosomatoidea</taxon>
        <taxon>Schistosomatidae</taxon>
        <taxon>Schistosoma</taxon>
    </lineage>
</organism>
<evidence type="ECO:0008006" key="7">
    <source>
        <dbReference type="Google" id="ProtNLM"/>
    </source>
</evidence>
<evidence type="ECO:0000313" key="5">
    <source>
        <dbReference type="Proteomes" id="UP000050790"/>
    </source>
</evidence>
<keyword evidence="2 3" id="KW-0040">ANK repeat</keyword>
<feature type="region of interest" description="Disordered" evidence="4">
    <location>
        <begin position="574"/>
        <end position="611"/>
    </location>
</feature>
<feature type="repeat" description="ANK" evidence="3">
    <location>
        <begin position="272"/>
        <end position="304"/>
    </location>
</feature>
<dbReference type="InterPro" id="IPR036770">
    <property type="entry name" value="Ankyrin_rpt-contain_sf"/>
</dbReference>
<evidence type="ECO:0000313" key="6">
    <source>
        <dbReference type="WBParaSite" id="SMRG1_66530.1"/>
    </source>
</evidence>
<dbReference type="SMART" id="SM00248">
    <property type="entry name" value="ANK"/>
    <property type="match status" value="5"/>
</dbReference>
<dbReference type="Gene3D" id="1.25.40.20">
    <property type="entry name" value="Ankyrin repeat-containing domain"/>
    <property type="match status" value="1"/>
</dbReference>